<evidence type="ECO:0000256" key="1">
    <source>
        <dbReference type="SAM" id="MobiDB-lite"/>
    </source>
</evidence>
<name>A0A6J4T6M5_9ACTN</name>
<evidence type="ECO:0000313" key="2">
    <source>
        <dbReference type="EMBL" id="CAA9515486.1"/>
    </source>
</evidence>
<dbReference type="EMBL" id="CADCVK010000487">
    <property type="protein sequence ID" value="CAA9515486.1"/>
    <property type="molecule type" value="Genomic_DNA"/>
</dbReference>
<dbReference type="AlphaFoldDB" id="A0A6J4T6M5"/>
<feature type="compositionally biased region" description="Basic residues" evidence="1">
    <location>
        <begin position="102"/>
        <end position="114"/>
    </location>
</feature>
<feature type="region of interest" description="Disordered" evidence="1">
    <location>
        <begin position="72"/>
        <end position="122"/>
    </location>
</feature>
<gene>
    <name evidence="2" type="ORF">AVDCRST_MAG12-3451</name>
</gene>
<feature type="non-terminal residue" evidence="2">
    <location>
        <position position="122"/>
    </location>
</feature>
<proteinExistence type="predicted"/>
<accession>A0A6J4T6M5</accession>
<sequence length="122" mass="12325">ETGDGRFLRACGEGTRRAAARACGASGQRGYSGGRLAGLVLAAGHGRRDRHALRAVRGGAAHGAGLGVLWDPAGQDHDLPRPPGAGLLAGGTGGADPDNRRARGRPPLRLRRGPPGRVGVGM</sequence>
<organism evidence="2">
    <name type="scientific">uncultured Rubrobacteraceae bacterium</name>
    <dbReference type="NCBI Taxonomy" id="349277"/>
    <lineage>
        <taxon>Bacteria</taxon>
        <taxon>Bacillati</taxon>
        <taxon>Actinomycetota</taxon>
        <taxon>Rubrobacteria</taxon>
        <taxon>Rubrobacterales</taxon>
        <taxon>Rubrobacteraceae</taxon>
        <taxon>environmental samples</taxon>
    </lineage>
</organism>
<protein>
    <submittedName>
        <fullName evidence="2">Uncharacterized protein</fullName>
    </submittedName>
</protein>
<feature type="non-terminal residue" evidence="2">
    <location>
        <position position="1"/>
    </location>
</feature>
<reference evidence="2" key="1">
    <citation type="submission" date="2020-02" db="EMBL/GenBank/DDBJ databases">
        <authorList>
            <person name="Meier V. D."/>
        </authorList>
    </citation>
    <scope>NUCLEOTIDE SEQUENCE</scope>
    <source>
        <strain evidence="2">AVDCRST_MAG12</strain>
    </source>
</reference>